<evidence type="ECO:0000256" key="2">
    <source>
        <dbReference type="ARBA" id="ARBA00022980"/>
    </source>
</evidence>
<name>A0ABP1FXP7_9CHLO</name>
<reference evidence="6 7" key="1">
    <citation type="submission" date="2024-06" db="EMBL/GenBank/DDBJ databases">
        <authorList>
            <person name="Kraege A."/>
            <person name="Thomma B."/>
        </authorList>
    </citation>
    <scope>NUCLEOTIDE SEQUENCE [LARGE SCALE GENOMIC DNA]</scope>
</reference>
<organism evidence="6 7">
    <name type="scientific">Coccomyxa viridis</name>
    <dbReference type="NCBI Taxonomy" id="1274662"/>
    <lineage>
        <taxon>Eukaryota</taxon>
        <taxon>Viridiplantae</taxon>
        <taxon>Chlorophyta</taxon>
        <taxon>core chlorophytes</taxon>
        <taxon>Trebouxiophyceae</taxon>
        <taxon>Trebouxiophyceae incertae sedis</taxon>
        <taxon>Coccomyxaceae</taxon>
        <taxon>Coccomyxa</taxon>
    </lineage>
</organism>
<dbReference type="NCBIfam" id="TIGR03654">
    <property type="entry name" value="L6_bact"/>
    <property type="match status" value="1"/>
</dbReference>
<dbReference type="PANTHER" id="PTHR11655">
    <property type="entry name" value="60S/50S RIBOSOMAL PROTEIN L6/L9"/>
    <property type="match status" value="1"/>
</dbReference>
<evidence type="ECO:0000259" key="5">
    <source>
        <dbReference type="Pfam" id="PF00347"/>
    </source>
</evidence>
<feature type="domain" description="Large ribosomal subunit protein uL6 alpha-beta" evidence="5">
    <location>
        <begin position="45"/>
        <end position="115"/>
    </location>
</feature>
<evidence type="ECO:0000256" key="3">
    <source>
        <dbReference type="ARBA" id="ARBA00023274"/>
    </source>
</evidence>
<protein>
    <submittedName>
        <fullName evidence="6">G5414 protein</fullName>
    </submittedName>
</protein>
<dbReference type="EMBL" id="CAXHTA020000007">
    <property type="protein sequence ID" value="CAL5222973.1"/>
    <property type="molecule type" value="Genomic_DNA"/>
</dbReference>
<comment type="caution">
    <text evidence="6">The sequence shown here is derived from an EMBL/GenBank/DDBJ whole genome shotgun (WGS) entry which is preliminary data.</text>
</comment>
<comment type="similarity">
    <text evidence="1 4">Belongs to the universal ribosomal protein uL6 family.</text>
</comment>
<keyword evidence="3 4" id="KW-0687">Ribonucleoprotein</keyword>
<feature type="domain" description="Large ribosomal subunit protein uL6 alpha-beta" evidence="5">
    <location>
        <begin position="123"/>
        <end position="197"/>
    </location>
</feature>
<dbReference type="InterPro" id="IPR020040">
    <property type="entry name" value="Ribosomal_uL6_a/b-dom"/>
</dbReference>
<evidence type="ECO:0000313" key="6">
    <source>
        <dbReference type="EMBL" id="CAL5222973.1"/>
    </source>
</evidence>
<keyword evidence="2 4" id="KW-0689">Ribosomal protein</keyword>
<evidence type="ECO:0000256" key="1">
    <source>
        <dbReference type="ARBA" id="ARBA00009356"/>
    </source>
</evidence>
<evidence type="ECO:0000256" key="4">
    <source>
        <dbReference type="RuleBase" id="RU003869"/>
    </source>
</evidence>
<accession>A0ABP1FXP7</accession>
<gene>
    <name evidence="6" type="primary">g5414</name>
    <name evidence="6" type="ORF">VP750_LOCUS4632</name>
</gene>
<dbReference type="SUPFAM" id="SSF56053">
    <property type="entry name" value="Ribosomal protein L6"/>
    <property type="match status" value="2"/>
</dbReference>
<dbReference type="PRINTS" id="PR00059">
    <property type="entry name" value="RIBOSOMALL6"/>
</dbReference>
<keyword evidence="7" id="KW-1185">Reference proteome</keyword>
<dbReference type="InterPro" id="IPR019906">
    <property type="entry name" value="Ribosomal_uL6_bac-type"/>
</dbReference>
<dbReference type="PANTHER" id="PTHR11655:SF14">
    <property type="entry name" value="LARGE RIBOSOMAL SUBUNIT PROTEIN UL6M"/>
    <property type="match status" value="1"/>
</dbReference>
<dbReference type="InterPro" id="IPR000702">
    <property type="entry name" value="Ribosomal_uL6-like"/>
</dbReference>
<dbReference type="Pfam" id="PF00347">
    <property type="entry name" value="Ribosomal_L6"/>
    <property type="match status" value="2"/>
</dbReference>
<proteinExistence type="inferred from homology"/>
<dbReference type="HAMAP" id="MF_01365_B">
    <property type="entry name" value="Ribosomal_uL6_B"/>
    <property type="match status" value="1"/>
</dbReference>
<dbReference type="Proteomes" id="UP001497392">
    <property type="component" value="Unassembled WGS sequence"/>
</dbReference>
<dbReference type="PIRSF" id="PIRSF002162">
    <property type="entry name" value="Ribosomal_L6"/>
    <property type="match status" value="1"/>
</dbReference>
<dbReference type="InterPro" id="IPR036789">
    <property type="entry name" value="Ribosomal_uL6-like_a/b-dom_sf"/>
</dbReference>
<sequence>MSTAIFVACAAQERKLWVQCVEVKAPKDAEFGKESRIGKAPIKLPAGVTVNFDSDLLEVKGPKGQMSLVIPSMVEIRQAENTLRVFKTEESRTANCRHGLIRALASNMVTGVSEGWTKQLQLIGVGYRGTLNGNTLVLNLGFSHPVEMVIPEGIQVKVEKAINVTITGYDKEQVGQFAATIRQKRPPEPYKQKGVRYLGEYIRKKEGKRGK</sequence>
<dbReference type="Gene3D" id="3.90.930.12">
    <property type="entry name" value="Ribosomal protein L6, alpha-beta domain"/>
    <property type="match status" value="2"/>
</dbReference>
<evidence type="ECO:0000313" key="7">
    <source>
        <dbReference type="Proteomes" id="UP001497392"/>
    </source>
</evidence>